<evidence type="ECO:0000256" key="5">
    <source>
        <dbReference type="ARBA" id="ARBA00023136"/>
    </source>
</evidence>
<evidence type="ECO:0000256" key="1">
    <source>
        <dbReference type="ARBA" id="ARBA00004651"/>
    </source>
</evidence>
<dbReference type="InterPro" id="IPR001851">
    <property type="entry name" value="ABC_transp_permease"/>
</dbReference>
<evidence type="ECO:0000256" key="4">
    <source>
        <dbReference type="ARBA" id="ARBA00022989"/>
    </source>
</evidence>
<dbReference type="Pfam" id="PF02653">
    <property type="entry name" value="BPD_transp_2"/>
    <property type="match status" value="1"/>
</dbReference>
<keyword evidence="5 6" id="KW-0472">Membrane</keyword>
<dbReference type="CDD" id="cd06579">
    <property type="entry name" value="TM_PBP1_transp_AraH_like"/>
    <property type="match status" value="1"/>
</dbReference>
<organism evidence="7 8">
    <name type="scientific">Bradyrhizobium iriomotense</name>
    <dbReference type="NCBI Taxonomy" id="441950"/>
    <lineage>
        <taxon>Bacteria</taxon>
        <taxon>Pseudomonadati</taxon>
        <taxon>Pseudomonadota</taxon>
        <taxon>Alphaproteobacteria</taxon>
        <taxon>Hyphomicrobiales</taxon>
        <taxon>Nitrobacteraceae</taxon>
        <taxon>Bradyrhizobium</taxon>
    </lineage>
</organism>
<feature type="transmembrane region" description="Helical" evidence="6">
    <location>
        <begin position="67"/>
        <end position="86"/>
    </location>
</feature>
<keyword evidence="3 6" id="KW-0812">Transmembrane</keyword>
<feature type="transmembrane region" description="Helical" evidence="6">
    <location>
        <begin position="187"/>
        <end position="207"/>
    </location>
</feature>
<evidence type="ECO:0000313" key="7">
    <source>
        <dbReference type="EMBL" id="GLR85901.1"/>
    </source>
</evidence>
<feature type="transmembrane region" description="Helical" evidence="6">
    <location>
        <begin position="293"/>
        <end position="312"/>
    </location>
</feature>
<protein>
    <submittedName>
        <fullName evidence="7">ABC transporter permease</fullName>
    </submittedName>
</protein>
<feature type="transmembrane region" description="Helical" evidence="6">
    <location>
        <begin position="267"/>
        <end position="286"/>
    </location>
</feature>
<sequence>MSNSTHISPAAPPLAGVRPTPNRRSLSNLFQPEWAILPVLVVVIIAGAILNPAFLSSDNIYGVMQQASELGILTMGLTLVLIAGKFDLSLESTFGLAPMLGVYCFLDVSGGSLGLMSSPILALLAIFVSGALIGAFNGVLVIYLKFNAFIATLATLILLRGISLGVTRGQTLSELPPLLTAPGEASIGNVPLSFLIALGLLAMLTLFMSRHRIGRMLYAVGGNSQAARVAGIPVERVLMWVFIAAGVLAALAGLLQAGRIASIPSSLGQNLIFNAFAAAVLGGVSLNGGRGTMPGACGGVLLLVLIQDVLVLSQVPAYWINATTGGIILVALLISKLSGADKAA</sequence>
<proteinExistence type="predicted"/>
<comment type="subcellular location">
    <subcellularLocation>
        <location evidence="1">Cell membrane</location>
        <topology evidence="1">Multi-pass membrane protein</topology>
    </subcellularLocation>
</comment>
<dbReference type="Proteomes" id="UP001156905">
    <property type="component" value="Unassembled WGS sequence"/>
</dbReference>
<comment type="caution">
    <text evidence="7">The sequence shown here is derived from an EMBL/GenBank/DDBJ whole genome shotgun (WGS) entry which is preliminary data.</text>
</comment>
<name>A0ABQ6AWF4_9BRAD</name>
<feature type="transmembrane region" description="Helical" evidence="6">
    <location>
        <begin position="34"/>
        <end position="55"/>
    </location>
</feature>
<evidence type="ECO:0000256" key="2">
    <source>
        <dbReference type="ARBA" id="ARBA00022475"/>
    </source>
</evidence>
<dbReference type="PANTHER" id="PTHR32196">
    <property type="entry name" value="ABC TRANSPORTER PERMEASE PROTEIN YPHD-RELATED-RELATED"/>
    <property type="match status" value="1"/>
</dbReference>
<feature type="transmembrane region" description="Helical" evidence="6">
    <location>
        <begin position="149"/>
        <end position="167"/>
    </location>
</feature>
<dbReference type="EMBL" id="BSOW01000008">
    <property type="protein sequence ID" value="GLR85901.1"/>
    <property type="molecule type" value="Genomic_DNA"/>
</dbReference>
<evidence type="ECO:0000256" key="6">
    <source>
        <dbReference type="SAM" id="Phobius"/>
    </source>
</evidence>
<keyword evidence="8" id="KW-1185">Reference proteome</keyword>
<evidence type="ECO:0000313" key="8">
    <source>
        <dbReference type="Proteomes" id="UP001156905"/>
    </source>
</evidence>
<reference evidence="8" key="1">
    <citation type="journal article" date="2019" name="Int. J. Syst. Evol. Microbiol.">
        <title>The Global Catalogue of Microorganisms (GCM) 10K type strain sequencing project: providing services to taxonomists for standard genome sequencing and annotation.</title>
        <authorList>
            <consortium name="The Broad Institute Genomics Platform"/>
            <consortium name="The Broad Institute Genome Sequencing Center for Infectious Disease"/>
            <person name="Wu L."/>
            <person name="Ma J."/>
        </authorList>
    </citation>
    <scope>NUCLEOTIDE SEQUENCE [LARGE SCALE GENOMIC DNA]</scope>
    <source>
        <strain evidence="8">NBRC 102520</strain>
    </source>
</reference>
<gene>
    <name evidence="7" type="ORF">GCM10007857_26120</name>
</gene>
<accession>A0ABQ6AWF4</accession>
<evidence type="ECO:0000256" key="3">
    <source>
        <dbReference type="ARBA" id="ARBA00022692"/>
    </source>
</evidence>
<feature type="transmembrane region" description="Helical" evidence="6">
    <location>
        <begin position="120"/>
        <end position="142"/>
    </location>
</feature>
<keyword evidence="4 6" id="KW-1133">Transmembrane helix</keyword>
<feature type="transmembrane region" description="Helical" evidence="6">
    <location>
        <begin position="318"/>
        <end position="335"/>
    </location>
</feature>
<keyword evidence="2" id="KW-1003">Cell membrane</keyword>
<dbReference type="RefSeq" id="WP_284265650.1">
    <property type="nucleotide sequence ID" value="NZ_BSOW01000008.1"/>
</dbReference>
<feature type="transmembrane region" description="Helical" evidence="6">
    <location>
        <begin position="237"/>
        <end position="255"/>
    </location>
</feature>